<dbReference type="FunFam" id="3.20.20.10:FF:000018">
    <property type="entry name" value="Pyridoxal phosphate homeostasis protein"/>
    <property type="match status" value="1"/>
</dbReference>
<dbReference type="CDD" id="cd00635">
    <property type="entry name" value="PLPDE_III_YBL036c_like"/>
    <property type="match status" value="1"/>
</dbReference>
<dbReference type="PIRSF" id="PIRSF004848">
    <property type="entry name" value="YBL036c_PLPDEIII"/>
    <property type="match status" value="1"/>
</dbReference>
<keyword evidence="1 2" id="KW-0663">Pyridoxal phosphate</keyword>
<dbReference type="RefSeq" id="WP_149301743.1">
    <property type="nucleotide sequence ID" value="NZ_VTWH01000006.1"/>
</dbReference>
<comment type="caution">
    <text evidence="6">The sequence shown here is derived from an EMBL/GenBank/DDBJ whole genome shotgun (WGS) entry which is preliminary data.</text>
</comment>
<accession>A0A5B0DP44</accession>
<dbReference type="SUPFAM" id="SSF51419">
    <property type="entry name" value="PLP-binding barrel"/>
    <property type="match status" value="1"/>
</dbReference>
<dbReference type="GO" id="GO:0030170">
    <property type="term" value="F:pyridoxal phosphate binding"/>
    <property type="evidence" value="ECO:0007669"/>
    <property type="project" value="UniProtKB-UniRule"/>
</dbReference>
<comment type="cofactor">
    <cofactor evidence="3">
        <name>pyridoxal 5'-phosphate</name>
        <dbReference type="ChEBI" id="CHEBI:597326"/>
    </cofactor>
</comment>
<reference evidence="6 7" key="1">
    <citation type="submission" date="2019-08" db="EMBL/GenBank/DDBJ databases">
        <title>Aureimonas fodiniaquatilis sp. nov., isolated from a coal mine wastewater.</title>
        <authorList>
            <person name="Kim W."/>
        </authorList>
    </citation>
    <scope>NUCLEOTIDE SEQUENCE [LARGE SCALE GENOMIC DNA]</scope>
    <source>
        <strain evidence="6 7">CAU 1482</strain>
    </source>
</reference>
<evidence type="ECO:0000256" key="4">
    <source>
        <dbReference type="RuleBase" id="RU004514"/>
    </source>
</evidence>
<dbReference type="HAMAP" id="MF_02087">
    <property type="entry name" value="PLP_homeostasis"/>
    <property type="match status" value="1"/>
</dbReference>
<keyword evidence="7" id="KW-1185">Reference proteome</keyword>
<feature type="modified residue" description="N6-(pyridoxal phosphate)lysine" evidence="2 3">
    <location>
        <position position="53"/>
    </location>
</feature>
<dbReference type="OrthoDB" id="9804072at2"/>
<dbReference type="Pfam" id="PF01168">
    <property type="entry name" value="Ala_racemase_N"/>
    <property type="match status" value="1"/>
</dbReference>
<dbReference type="NCBIfam" id="TIGR00044">
    <property type="entry name" value="YggS family pyridoxal phosphate-dependent enzyme"/>
    <property type="match status" value="1"/>
</dbReference>
<dbReference type="InterPro" id="IPR011078">
    <property type="entry name" value="PyrdxlP_homeostasis"/>
</dbReference>
<dbReference type="InterPro" id="IPR029066">
    <property type="entry name" value="PLP-binding_barrel"/>
</dbReference>
<evidence type="ECO:0000256" key="1">
    <source>
        <dbReference type="ARBA" id="ARBA00022898"/>
    </source>
</evidence>
<dbReference type="Proteomes" id="UP000324738">
    <property type="component" value="Unassembled WGS sequence"/>
</dbReference>
<dbReference type="InterPro" id="IPR001608">
    <property type="entry name" value="Ala_racemase_N"/>
</dbReference>
<sequence>MATLFETETAERFGTDPLATFQHNIAEVQARIARAAAASGRNATSIRLLPITKTVPAEILRHAWQAGLRSFGENKIQEAMSKQEALQDLAIDWCVVGHLQTNKAKYLARFAQEFHALDSLKLAALLNSRLELEDRTLDVYVQVNTSNEDSKFGLSPDDLPEFADMLALFPRLRPRGLMTLALFSTDMAKVRPCFARLRRLRDTAIKHNAALTELSMGMSGDFEEAIMEGADVVRVGQAIFGRRPTPDSDYWPGFAGSL</sequence>
<proteinExistence type="inferred from homology"/>
<gene>
    <name evidence="6" type="ORF">FPY71_18050</name>
</gene>
<protein>
    <recommendedName>
        <fullName evidence="2">Pyridoxal phosphate homeostasis protein</fullName>
        <shortName evidence="2">PLP homeostasis protein</shortName>
    </recommendedName>
</protein>
<dbReference type="PANTHER" id="PTHR10146">
    <property type="entry name" value="PROLINE SYNTHETASE CO-TRANSCRIBED BACTERIAL HOMOLOG PROTEIN"/>
    <property type="match status" value="1"/>
</dbReference>
<feature type="domain" description="Alanine racemase N-terminal" evidence="5">
    <location>
        <begin position="21"/>
        <end position="244"/>
    </location>
</feature>
<dbReference type="PANTHER" id="PTHR10146:SF14">
    <property type="entry name" value="PYRIDOXAL PHOSPHATE HOMEOSTASIS PROTEIN"/>
    <property type="match status" value="1"/>
</dbReference>
<dbReference type="Gene3D" id="3.20.20.10">
    <property type="entry name" value="Alanine racemase"/>
    <property type="match status" value="1"/>
</dbReference>
<dbReference type="EMBL" id="VTWH01000006">
    <property type="protein sequence ID" value="KAA0968226.1"/>
    <property type="molecule type" value="Genomic_DNA"/>
</dbReference>
<comment type="similarity">
    <text evidence="2 4">Belongs to the pyridoxal phosphate-binding protein YggS/PROSC family.</text>
</comment>
<evidence type="ECO:0000259" key="5">
    <source>
        <dbReference type="Pfam" id="PF01168"/>
    </source>
</evidence>
<organism evidence="6 7">
    <name type="scientific">Aureimonas fodinaquatilis</name>
    <dbReference type="NCBI Taxonomy" id="2565783"/>
    <lineage>
        <taxon>Bacteria</taxon>
        <taxon>Pseudomonadati</taxon>
        <taxon>Pseudomonadota</taxon>
        <taxon>Alphaproteobacteria</taxon>
        <taxon>Hyphomicrobiales</taxon>
        <taxon>Aurantimonadaceae</taxon>
        <taxon>Aureimonas</taxon>
    </lineage>
</organism>
<evidence type="ECO:0000313" key="7">
    <source>
        <dbReference type="Proteomes" id="UP000324738"/>
    </source>
</evidence>
<comment type="function">
    <text evidence="2">Pyridoxal 5'-phosphate (PLP)-binding protein, which is involved in PLP homeostasis.</text>
</comment>
<evidence type="ECO:0000256" key="3">
    <source>
        <dbReference type="PIRSR" id="PIRSR004848-1"/>
    </source>
</evidence>
<evidence type="ECO:0000256" key="2">
    <source>
        <dbReference type="HAMAP-Rule" id="MF_02087"/>
    </source>
</evidence>
<evidence type="ECO:0000313" key="6">
    <source>
        <dbReference type="EMBL" id="KAA0968226.1"/>
    </source>
</evidence>
<dbReference type="AlphaFoldDB" id="A0A5B0DP44"/>
<name>A0A5B0DP44_9HYPH</name>